<organism evidence="2">
    <name type="scientific">Nymphaea colorata</name>
    <name type="common">pocket water lily</name>
    <dbReference type="NCBI Taxonomy" id="210225"/>
    <lineage>
        <taxon>Eukaryota</taxon>
        <taxon>Viridiplantae</taxon>
        <taxon>Streptophyta</taxon>
        <taxon>Embryophyta</taxon>
        <taxon>Tracheophyta</taxon>
        <taxon>Spermatophyta</taxon>
        <taxon>Magnoliopsida</taxon>
        <taxon>Nymphaeales</taxon>
        <taxon>Nymphaeaceae</taxon>
        <taxon>Nymphaea</taxon>
    </lineage>
</organism>
<evidence type="ECO:0000256" key="1">
    <source>
        <dbReference type="SAM" id="MobiDB-lite"/>
    </source>
</evidence>
<protein>
    <submittedName>
        <fullName evidence="2">Uncharacterized protein</fullName>
    </submittedName>
</protein>
<sequence length="122" mass="13652">MDADDPSTDVQGSSVWFGWQGSQTDGIRTATKEKRTNQQPPGKEREKKRKRGSRRCSYLHASVSTADSFAEQKLNARKRAKDKCIFGVIASAEMGKNSDSAEHGALQSPQKKKKKKEMKNHE</sequence>
<proteinExistence type="predicted"/>
<feature type="compositionally biased region" description="Polar residues" evidence="1">
    <location>
        <begin position="8"/>
        <end position="26"/>
    </location>
</feature>
<reference evidence="2" key="1">
    <citation type="submission" date="2019-09" db="EMBL/GenBank/DDBJ databases">
        <authorList>
            <person name="Zhang L."/>
        </authorList>
    </citation>
    <scope>NUCLEOTIDE SEQUENCE</scope>
</reference>
<dbReference type="Gramene" id="NC11G0243910.1">
    <property type="protein sequence ID" value="NC11G0243910.1:cds"/>
    <property type="gene ID" value="NC11G0243910"/>
</dbReference>
<feature type="region of interest" description="Disordered" evidence="1">
    <location>
        <begin position="1"/>
        <end position="58"/>
    </location>
</feature>
<gene>
    <name evidence="2" type="ORF">NYM_LOCUS7273</name>
</gene>
<evidence type="ECO:0000313" key="2">
    <source>
        <dbReference type="EMBL" id="VVV69246.1"/>
    </source>
</evidence>
<feature type="region of interest" description="Disordered" evidence="1">
    <location>
        <begin position="92"/>
        <end position="122"/>
    </location>
</feature>
<accession>A0A5K0XVU2</accession>
<dbReference type="AlphaFoldDB" id="A0A5K0XVU2"/>
<feature type="compositionally biased region" description="Basic residues" evidence="1">
    <location>
        <begin position="110"/>
        <end position="122"/>
    </location>
</feature>
<name>A0A5K0XVU2_9MAGN</name>
<dbReference type="EMBL" id="LR721776">
    <property type="protein sequence ID" value="VVV69246.1"/>
    <property type="molecule type" value="Genomic_DNA"/>
</dbReference>